<dbReference type="PANTHER" id="PTHR43420">
    <property type="entry name" value="ACETYLTRANSFERASE"/>
    <property type="match status" value="1"/>
</dbReference>
<organism evidence="4 5">
    <name type="scientific">Papillibacter cinnamivorans DSM 12816</name>
    <dbReference type="NCBI Taxonomy" id="1122930"/>
    <lineage>
        <taxon>Bacteria</taxon>
        <taxon>Bacillati</taxon>
        <taxon>Bacillota</taxon>
        <taxon>Clostridia</taxon>
        <taxon>Eubacteriales</taxon>
        <taxon>Oscillospiraceae</taxon>
        <taxon>Papillibacter</taxon>
    </lineage>
</organism>
<dbReference type="InterPro" id="IPR016181">
    <property type="entry name" value="Acyl_CoA_acyltransferase"/>
</dbReference>
<sequence length="261" mass="28712">MSDRILELEETAINAFPALQTELYRGWILRFSDGYTHRGNCVNPLYPLMGDMEEALSYCEERYFSLGLNCTYKLTPGSLPELECLLSQRGYDRKNSAVVMTASLSTPVEDPAGVTIAERVSSVWLGGFLALKGVDKPAEARAARAMIGNISLPVYCASIRRGGKPAGCALGVLERGRVGLFDLYVDPELRRQGLGGALCRAVMNAGFRDGAGGAYLQVAVGNEGAQRLYESLGFTPCYEYWYRVRRCPGQLVEEKDPQWAK</sequence>
<feature type="domain" description="N-acetyltransferase" evidence="3">
    <location>
        <begin position="118"/>
        <end position="258"/>
    </location>
</feature>
<dbReference type="Gene3D" id="3.40.630.30">
    <property type="match status" value="1"/>
</dbReference>
<dbReference type="PROSITE" id="PS51186">
    <property type="entry name" value="GNAT"/>
    <property type="match status" value="1"/>
</dbReference>
<dbReference type="InterPro" id="IPR056935">
    <property type="entry name" value="Rv0428c-like_C"/>
</dbReference>
<dbReference type="Pfam" id="PF24553">
    <property type="entry name" value="Rv0428c_C"/>
    <property type="match status" value="1"/>
</dbReference>
<name>A0A1W2C6E4_9FIRM</name>
<dbReference type="InterPro" id="IPR050680">
    <property type="entry name" value="YpeA/RimI_acetyltransf"/>
</dbReference>
<accession>A0A1W2C6E4</accession>
<dbReference type="OrthoDB" id="357176at2"/>
<evidence type="ECO:0000259" key="3">
    <source>
        <dbReference type="PROSITE" id="PS51186"/>
    </source>
</evidence>
<dbReference type="CDD" id="cd04301">
    <property type="entry name" value="NAT_SF"/>
    <property type="match status" value="1"/>
</dbReference>
<dbReference type="STRING" id="1122930.SAMN02745168_2584"/>
<keyword evidence="2" id="KW-0012">Acyltransferase</keyword>
<evidence type="ECO:0000256" key="1">
    <source>
        <dbReference type="ARBA" id="ARBA00022679"/>
    </source>
</evidence>
<evidence type="ECO:0000256" key="2">
    <source>
        <dbReference type="ARBA" id="ARBA00023315"/>
    </source>
</evidence>
<evidence type="ECO:0000313" key="4">
    <source>
        <dbReference type="EMBL" id="SMC80594.1"/>
    </source>
</evidence>
<reference evidence="4 5" key="1">
    <citation type="submission" date="2017-04" db="EMBL/GenBank/DDBJ databases">
        <authorList>
            <person name="Afonso C.L."/>
            <person name="Miller P.J."/>
            <person name="Scott M.A."/>
            <person name="Spackman E."/>
            <person name="Goraichik I."/>
            <person name="Dimitrov K.M."/>
            <person name="Suarez D.L."/>
            <person name="Swayne D.E."/>
        </authorList>
    </citation>
    <scope>NUCLEOTIDE SEQUENCE [LARGE SCALE GENOMIC DNA]</scope>
    <source>
        <strain evidence="4 5">DSM 12816</strain>
    </source>
</reference>
<dbReference type="Proteomes" id="UP000192790">
    <property type="component" value="Unassembled WGS sequence"/>
</dbReference>
<keyword evidence="5" id="KW-1185">Reference proteome</keyword>
<dbReference type="AlphaFoldDB" id="A0A1W2C6E4"/>
<gene>
    <name evidence="4" type="ORF">SAMN02745168_2584</name>
</gene>
<protein>
    <submittedName>
        <fullName evidence="4">Acetyltransferase (GNAT) family protein</fullName>
    </submittedName>
</protein>
<dbReference type="GO" id="GO:0016747">
    <property type="term" value="F:acyltransferase activity, transferring groups other than amino-acyl groups"/>
    <property type="evidence" value="ECO:0007669"/>
    <property type="project" value="InterPro"/>
</dbReference>
<proteinExistence type="predicted"/>
<evidence type="ECO:0000313" key="5">
    <source>
        <dbReference type="Proteomes" id="UP000192790"/>
    </source>
</evidence>
<dbReference type="SUPFAM" id="SSF55729">
    <property type="entry name" value="Acyl-CoA N-acyltransferases (Nat)"/>
    <property type="match status" value="1"/>
</dbReference>
<dbReference type="RefSeq" id="WP_159448122.1">
    <property type="nucleotide sequence ID" value="NZ_FWXW01000007.1"/>
</dbReference>
<dbReference type="EMBL" id="FWXW01000007">
    <property type="protein sequence ID" value="SMC80594.1"/>
    <property type="molecule type" value="Genomic_DNA"/>
</dbReference>
<keyword evidence="1 4" id="KW-0808">Transferase</keyword>
<dbReference type="InterPro" id="IPR000182">
    <property type="entry name" value="GNAT_dom"/>
</dbReference>